<dbReference type="OrthoDB" id="408702at2759"/>
<feature type="compositionally biased region" description="Basic and acidic residues" evidence="9">
    <location>
        <begin position="243"/>
        <end position="289"/>
    </location>
</feature>
<feature type="compositionally biased region" description="Basic and acidic residues" evidence="9">
    <location>
        <begin position="791"/>
        <end position="802"/>
    </location>
</feature>
<keyword evidence="12" id="KW-1185">Reference proteome</keyword>
<evidence type="ECO:0000256" key="7">
    <source>
        <dbReference type="ARBA" id="ARBA00022833"/>
    </source>
</evidence>
<dbReference type="Proteomes" id="UP001152484">
    <property type="component" value="Unassembled WGS sequence"/>
</dbReference>
<feature type="region of interest" description="Disordered" evidence="9">
    <location>
        <begin position="1042"/>
        <end position="1068"/>
    </location>
</feature>
<comment type="subunit">
    <text evidence="2">Homodimer.</text>
</comment>
<feature type="compositionally biased region" description="Low complexity" evidence="9">
    <location>
        <begin position="585"/>
        <end position="619"/>
    </location>
</feature>
<dbReference type="InterPro" id="IPR016193">
    <property type="entry name" value="Cytidine_deaminase-like"/>
</dbReference>
<reference evidence="11" key="1">
    <citation type="submission" date="2022-07" db="EMBL/GenBank/DDBJ databases">
        <authorList>
            <person name="Macas J."/>
            <person name="Novak P."/>
            <person name="Neumann P."/>
        </authorList>
    </citation>
    <scope>NUCLEOTIDE SEQUENCE</scope>
</reference>
<comment type="cofactor">
    <cofactor evidence="1">
        <name>Zn(2+)</name>
        <dbReference type="ChEBI" id="CHEBI:29105"/>
    </cofactor>
</comment>
<evidence type="ECO:0000256" key="3">
    <source>
        <dbReference type="ARBA" id="ARBA00012740"/>
    </source>
</evidence>
<dbReference type="SUPFAM" id="SSF53927">
    <property type="entry name" value="Cytidine deaminase-like"/>
    <property type="match status" value="1"/>
</dbReference>
<feature type="region of interest" description="Disordered" evidence="9">
    <location>
        <begin position="203"/>
        <end position="337"/>
    </location>
</feature>
<feature type="compositionally biased region" description="Basic and acidic residues" evidence="9">
    <location>
        <begin position="220"/>
        <end position="235"/>
    </location>
</feature>
<feature type="compositionally biased region" description="Basic and acidic residues" evidence="9">
    <location>
        <begin position="305"/>
        <end position="337"/>
    </location>
</feature>
<dbReference type="Gene3D" id="3.40.140.10">
    <property type="entry name" value="Cytidine Deaminase, domain 2"/>
    <property type="match status" value="1"/>
</dbReference>
<evidence type="ECO:0000313" key="11">
    <source>
        <dbReference type="EMBL" id="CAH9114946.1"/>
    </source>
</evidence>
<dbReference type="GO" id="GO:0002100">
    <property type="term" value="P:tRNA wobble adenosine to inosine editing"/>
    <property type="evidence" value="ECO:0007669"/>
    <property type="project" value="InterPro"/>
</dbReference>
<feature type="compositionally biased region" description="Low complexity" evidence="9">
    <location>
        <begin position="803"/>
        <end position="819"/>
    </location>
</feature>
<organism evidence="11 12">
    <name type="scientific">Cuscuta europaea</name>
    <name type="common">European dodder</name>
    <dbReference type="NCBI Taxonomy" id="41803"/>
    <lineage>
        <taxon>Eukaryota</taxon>
        <taxon>Viridiplantae</taxon>
        <taxon>Streptophyta</taxon>
        <taxon>Embryophyta</taxon>
        <taxon>Tracheophyta</taxon>
        <taxon>Spermatophyta</taxon>
        <taxon>Magnoliopsida</taxon>
        <taxon>eudicotyledons</taxon>
        <taxon>Gunneridae</taxon>
        <taxon>Pentapetalae</taxon>
        <taxon>asterids</taxon>
        <taxon>lamiids</taxon>
        <taxon>Solanales</taxon>
        <taxon>Convolvulaceae</taxon>
        <taxon>Cuscuteae</taxon>
        <taxon>Cuscuta</taxon>
        <taxon>Cuscuta subgen. Cuscuta</taxon>
    </lineage>
</organism>
<dbReference type="AlphaFoldDB" id="A0A9P0ZTS4"/>
<feature type="region of interest" description="Disordered" evidence="9">
    <location>
        <begin position="548"/>
        <end position="570"/>
    </location>
</feature>
<evidence type="ECO:0000256" key="4">
    <source>
        <dbReference type="ARBA" id="ARBA00022694"/>
    </source>
</evidence>
<dbReference type="InterPro" id="IPR028883">
    <property type="entry name" value="tRNA_aden_deaminase"/>
</dbReference>
<evidence type="ECO:0000256" key="1">
    <source>
        <dbReference type="ARBA" id="ARBA00001947"/>
    </source>
</evidence>
<feature type="compositionally biased region" description="Low complexity" evidence="9">
    <location>
        <begin position="290"/>
        <end position="300"/>
    </location>
</feature>
<dbReference type="GO" id="GO:0009507">
    <property type="term" value="C:chloroplast"/>
    <property type="evidence" value="ECO:0007669"/>
    <property type="project" value="TreeGrafter"/>
</dbReference>
<feature type="region of interest" description="Disordered" evidence="9">
    <location>
        <begin position="585"/>
        <end position="629"/>
    </location>
</feature>
<comment type="caution">
    <text evidence="11">The sequence shown here is derived from an EMBL/GenBank/DDBJ whole genome shotgun (WGS) entry which is preliminary data.</text>
</comment>
<dbReference type="PANTHER" id="PTHR11079">
    <property type="entry name" value="CYTOSINE DEAMINASE FAMILY MEMBER"/>
    <property type="match status" value="1"/>
</dbReference>
<sequence>MYNTYVSSTVSVKCKGCAAFSSYGNPYCTKDRLNNYPLYNSSSPCCFCCANSMCRVPLGPCYVYGLRQSTLIQWPPCKKVFLSSLDSTSNTNSPSLGFERKCSYKKSCSFNEVNVRGRRGRLRSLGFPDNSEREIFSDVGVAEVLLSLLTESVDEDFDDLRARKKSSWKNRVLEIEESDNVEKNYIHKKKGSWESGVVRKSKWEAESEEEDNKTRKEHRREKGEGSLLRTDREAVGGKLVRPRAREEDKDVLLSSERQKVTSVFKEEKEHLSKSEDFSKENHEKVKKEGSSCSSYYSASSTGELESDHEVRIEQEQNKRHSRNEIVENVRRFEDQSKEQGAILRKDDAFGKPFVAPLADIEPINWRKKSEKRLGETSIEEKELRKESSHKQLNILGVDEIDYGKKLISSYKTYDYKKRQPTSAEQAIEQSEIQIKHKKVLDPAVNATSPSEPLNQMMKSRDGSGKYSLKICEPQFQEVDLRGKFAKERESSIIKKNGEASSNILGKQHNQVQELAIQVTRDEHRTYISERQSNMEFIDQKEYKSSLQLSTLESGGKSSQTSAKLAEGTTSMHGKDPLVACGNDATNFNGNNTNTQVSQVHSSSQLSSSSKFESLSGSSGPMEQSSARPYQIQREPCGEVKRDGVDAKLLEEVVSLKHGLGEFVEKVRCEVTSPEIQGVKRFSRETKLIHEGEQNEQREPQLHENDSECSSLANQPSSSIQETSKTEIKRSGHSLWHIIGDIVRLRWISHSGFGRRSSSHQSTTSSETWIAGHVPEGNNGLKPENILQQKSSSDHLKRKDIQVQREVSNSSQSNSVVSNEEMLEKTVEGREIIVSSPASSSGISFPDEVVKDGGEMRQRRFQRANQVVKDRFDEWEEAYRLEYEQRKVDEMFMREALVEAKKAAASWEVPVGAVLVKGGKIVSRGSNLVEELRDSTAHAEMICIREASNILRSWRLSDTTLYVTLEPCPMCAGAILQARIDTVVWGSPNKLLGADGSWIRLFPDGDGQRSTDKPPAPVHPFHPKMNVRRGVLANECAESMQQFFQRRRKKENKSEPPPPPPSRIPLLSHPNKFIAKMHDTFHLMFCL</sequence>
<dbReference type="FunFam" id="3.40.140.10:FF:000005">
    <property type="entry name" value="tRNA-specific adenosine deaminase"/>
    <property type="match status" value="1"/>
</dbReference>
<feature type="region of interest" description="Disordered" evidence="9">
    <location>
        <begin position="752"/>
        <end position="820"/>
    </location>
</feature>
<dbReference type="InterPro" id="IPR002125">
    <property type="entry name" value="CMP_dCMP_dom"/>
</dbReference>
<keyword evidence="7" id="KW-0862">Zinc</keyword>
<feature type="domain" description="CMP/dCMP-type deaminase" evidence="10">
    <location>
        <begin position="886"/>
        <end position="1008"/>
    </location>
</feature>
<protein>
    <recommendedName>
        <fullName evidence="3">tRNA(adenine(34)) deaminase</fullName>
        <ecNumber evidence="3">3.5.4.33</ecNumber>
    </recommendedName>
</protein>
<evidence type="ECO:0000313" key="12">
    <source>
        <dbReference type="Proteomes" id="UP001152484"/>
    </source>
</evidence>
<feature type="region of interest" description="Disordered" evidence="9">
    <location>
        <begin position="690"/>
        <end position="725"/>
    </location>
</feature>
<dbReference type="GO" id="GO:0052717">
    <property type="term" value="F:tRNA-specific adenosine-34 deaminase activity"/>
    <property type="evidence" value="ECO:0007669"/>
    <property type="project" value="UniProtKB-EC"/>
</dbReference>
<dbReference type="CDD" id="cd01285">
    <property type="entry name" value="nucleoside_deaminase"/>
    <property type="match status" value="1"/>
</dbReference>
<evidence type="ECO:0000256" key="5">
    <source>
        <dbReference type="ARBA" id="ARBA00022723"/>
    </source>
</evidence>
<evidence type="ECO:0000256" key="2">
    <source>
        <dbReference type="ARBA" id="ARBA00011738"/>
    </source>
</evidence>
<dbReference type="EMBL" id="CAMAPE010000065">
    <property type="protein sequence ID" value="CAH9114946.1"/>
    <property type="molecule type" value="Genomic_DNA"/>
</dbReference>
<name>A0A9P0ZTS4_CUSEU</name>
<evidence type="ECO:0000256" key="8">
    <source>
        <dbReference type="ARBA" id="ARBA00048045"/>
    </source>
</evidence>
<feature type="compositionally biased region" description="Polar residues" evidence="9">
    <location>
        <begin position="707"/>
        <end position="722"/>
    </location>
</feature>
<feature type="compositionally biased region" description="Basic and acidic residues" evidence="9">
    <location>
        <begin position="690"/>
        <end position="705"/>
    </location>
</feature>
<proteinExistence type="inferred from homology"/>
<feature type="region of interest" description="Disordered" evidence="9">
    <location>
        <begin position="1003"/>
        <end position="1022"/>
    </location>
</feature>
<feature type="compositionally biased region" description="Low complexity" evidence="9">
    <location>
        <begin position="752"/>
        <end position="767"/>
    </location>
</feature>
<keyword evidence="6" id="KW-0378">Hydrolase</keyword>
<dbReference type="GO" id="GO:0046872">
    <property type="term" value="F:metal ion binding"/>
    <property type="evidence" value="ECO:0007669"/>
    <property type="project" value="UniProtKB-KW"/>
</dbReference>
<accession>A0A9P0ZTS4</accession>
<evidence type="ECO:0000256" key="6">
    <source>
        <dbReference type="ARBA" id="ARBA00022801"/>
    </source>
</evidence>
<dbReference type="Pfam" id="PF00383">
    <property type="entry name" value="dCMP_cyt_deam_1"/>
    <property type="match status" value="1"/>
</dbReference>
<keyword evidence="4" id="KW-0819">tRNA processing</keyword>
<keyword evidence="5" id="KW-0479">Metal-binding</keyword>
<comment type="catalytic activity">
    <reaction evidence="8">
        <text>adenosine(34) in tRNA + H2O + H(+) = inosine(34) in tRNA + NH4(+)</text>
        <dbReference type="Rhea" id="RHEA:43168"/>
        <dbReference type="Rhea" id="RHEA-COMP:10373"/>
        <dbReference type="Rhea" id="RHEA-COMP:10374"/>
        <dbReference type="ChEBI" id="CHEBI:15377"/>
        <dbReference type="ChEBI" id="CHEBI:15378"/>
        <dbReference type="ChEBI" id="CHEBI:28938"/>
        <dbReference type="ChEBI" id="CHEBI:74411"/>
        <dbReference type="ChEBI" id="CHEBI:82852"/>
        <dbReference type="EC" id="3.5.4.33"/>
    </reaction>
</comment>
<dbReference type="EC" id="3.5.4.33" evidence="3"/>
<evidence type="ECO:0000259" key="10">
    <source>
        <dbReference type="PROSITE" id="PS51747"/>
    </source>
</evidence>
<evidence type="ECO:0000256" key="9">
    <source>
        <dbReference type="SAM" id="MobiDB-lite"/>
    </source>
</evidence>
<gene>
    <name evidence="11" type="ORF">CEURO_LOCUS20600</name>
</gene>
<dbReference type="HAMAP" id="MF_00972">
    <property type="entry name" value="tRNA_aden_deaminase"/>
    <property type="match status" value="1"/>
</dbReference>
<dbReference type="PROSITE" id="PS51747">
    <property type="entry name" value="CYT_DCMP_DEAMINASES_2"/>
    <property type="match status" value="1"/>
</dbReference>
<dbReference type="PANTHER" id="PTHR11079:SF179">
    <property type="entry name" value="TRNA(ADENINE(34)) DEAMINASE, CHLOROPLASTIC"/>
    <property type="match status" value="1"/>
</dbReference>